<reference evidence="8" key="1">
    <citation type="journal article" date="2014" name="Int. J. Syst. Evol. Microbiol.">
        <title>Complete genome of a new Firmicutes species belonging to the dominant human colonic microbiota ('Ruminococcus bicirculans') reveals two chromosomes and a selective capacity to utilize plant glucans.</title>
        <authorList>
            <consortium name="NISC Comparative Sequencing Program"/>
            <person name="Wegmann U."/>
            <person name="Louis P."/>
            <person name="Goesmann A."/>
            <person name="Henrissat B."/>
            <person name="Duncan S.H."/>
            <person name="Flint H.J."/>
        </authorList>
    </citation>
    <scope>NUCLEOTIDE SEQUENCE</scope>
    <source>
        <strain evidence="8">CCM 8933</strain>
    </source>
</reference>
<keyword evidence="3" id="KW-0732">Signal</keyword>
<dbReference type="InterPro" id="IPR005046">
    <property type="entry name" value="DUF285"/>
</dbReference>
<feature type="region of interest" description="Disordered" evidence="5">
    <location>
        <begin position="70"/>
        <end position="97"/>
    </location>
</feature>
<keyword evidence="1" id="KW-0134">Cell wall</keyword>
<evidence type="ECO:0000313" key="10">
    <source>
        <dbReference type="Proteomes" id="UP001596282"/>
    </source>
</evidence>
<feature type="compositionally biased region" description="Polar residues" evidence="5">
    <location>
        <begin position="157"/>
        <end position="176"/>
    </location>
</feature>
<organism evidence="8 10">
    <name type="scientific">Lactiplantibacillus daowaiensis</name>
    <dbReference type="NCBI Taxonomy" id="2559918"/>
    <lineage>
        <taxon>Bacteria</taxon>
        <taxon>Bacillati</taxon>
        <taxon>Bacillota</taxon>
        <taxon>Bacilli</taxon>
        <taxon>Lactobacillales</taxon>
        <taxon>Lactobacillaceae</taxon>
        <taxon>Lactiplantibacillus</taxon>
    </lineage>
</organism>
<name>A0ABW1RXD7_9LACO</name>
<feature type="compositionally biased region" description="Low complexity" evidence="5">
    <location>
        <begin position="121"/>
        <end position="156"/>
    </location>
</feature>
<protein>
    <submittedName>
        <fullName evidence="8">BspA family leucine-rich repeat surface protein</fullName>
    </submittedName>
</protein>
<evidence type="ECO:0000259" key="7">
    <source>
        <dbReference type="PROSITE" id="PS50847"/>
    </source>
</evidence>
<dbReference type="SUPFAM" id="SSF52058">
    <property type="entry name" value="L domain-like"/>
    <property type="match status" value="1"/>
</dbReference>
<proteinExistence type="predicted"/>
<dbReference type="Pfam" id="PF03382">
    <property type="entry name" value="DUF285"/>
    <property type="match status" value="2"/>
</dbReference>
<gene>
    <name evidence="8" type="ORF">ACFP5Y_01015</name>
    <name evidence="9" type="ORF">ACFP5Y_01350</name>
</gene>
<dbReference type="PROSITE" id="PS50847">
    <property type="entry name" value="GRAM_POS_ANCHORING"/>
    <property type="match status" value="1"/>
</dbReference>
<dbReference type="InterPro" id="IPR013783">
    <property type="entry name" value="Ig-like_fold"/>
</dbReference>
<feature type="region of interest" description="Disordered" evidence="5">
    <location>
        <begin position="121"/>
        <end position="197"/>
    </location>
</feature>
<reference evidence="10" key="2">
    <citation type="journal article" date="2019" name="Int. J. Syst. Evol. Microbiol.">
        <title>The Global Catalogue of Microorganisms (GCM) 10K type strain sequencing project: providing services to taxonomists for standard genome sequencing and annotation.</title>
        <authorList>
            <consortium name="The Broad Institute Genomics Platform"/>
            <consortium name="The Broad Institute Genome Sequencing Center for Infectious Disease"/>
            <person name="Wu L."/>
            <person name="Ma J."/>
        </authorList>
    </citation>
    <scope>NUCLEOTIDE SEQUENCE [LARGE SCALE GENOMIC DNA]</scope>
    <source>
        <strain evidence="10">CCM 8933</strain>
    </source>
</reference>
<dbReference type="InterPro" id="IPR019931">
    <property type="entry name" value="LPXTG_anchor"/>
</dbReference>
<keyword evidence="2" id="KW-0964">Secreted</keyword>
<evidence type="ECO:0000313" key="8">
    <source>
        <dbReference type="EMBL" id="MFC6179837.1"/>
    </source>
</evidence>
<evidence type="ECO:0000256" key="2">
    <source>
        <dbReference type="ARBA" id="ARBA00022525"/>
    </source>
</evidence>
<keyword evidence="6" id="KW-0812">Transmembrane</keyword>
<dbReference type="InterPro" id="IPR011889">
    <property type="entry name" value="Liste_lipo_26"/>
</dbReference>
<feature type="transmembrane region" description="Helical" evidence="6">
    <location>
        <begin position="1286"/>
        <end position="1303"/>
    </location>
</feature>
<keyword evidence="6" id="KW-1133">Transmembrane helix</keyword>
<sequence length="1308" mass="137790">MMKLVGTKHHYKMYKRGRFWVVAGLTALTWELGGTLAAQADGNATATTADATSQTTASATTTKTVTLKTTTNSSAAVTKQSATSQTATSATSATSGSAASQASASSASAATSADAAVTATSQADTTKQSTTTGSQASASTSQATSSAATSATGATSENPETDTLSQSGTVGSTAEHTTVTSDAPVASSAATSVVTPTSVTNTVTTATTQSRLSLRANLMRTMATSATTDTTVVHGVNGDVTWTFDTTTGALVLSGGTLASPDFTYTDANGVEQTLKHGKNYQNQIITVTIQGELYITGANGVDLFNSVTSVTGLDKVDVSQATDLTRMFAFSKMATLDLDNWDVRNVTKLDDTFYQSEVTDLKVDQWQTDSLMETLETFAWLPNLQTLDVANWNMSHVINMGSIFSLSESLKNLDVSHWDVSNVTNFYRAFYDTFALTTLDVSDWNTSSAKNMYEMFEGAGVQVLDLSKWDFSQITNDGEMFGYAPNQVQFNLIKLTIGPTFKFIDPDPGGYNNIGQVTAFPYTGYWINATTGDVISYQDLDKQYLTTPSTTVVTYEAQTDDSDRSVLVGQDFNIYPGMTVDVTLGVKTLVNYEGVDIHSLDPSWFSYTGTVDTTQVGQYPITIHYDNGVTHLTTTVNVNVVAKTTSAELSGEDVTIVLGPDKNATLAAVASGEMRLVSGVDDTGNPINVTTGNLSDIVETYADGSPLGDDSPDLTQPLAMKFQFEYDTADGVRLMRTSYLSLVKTQAAINLVADPQVIIGPDADLDLTTYFSSVTDALGNPVTDASGVTFSGLDQVDVTKAGDYPITATYTDSVGNVVTAQTTIHVIPNNDQLVLTQPADLIAGPDTKFDPSSVMITAVNTLGEAMTTANGLTIDSQVDPQKAGTYLVTVSYQDESGNRLTKSVTVTVLDSQAKIATQPVTVMVGQTFQATTGVVSAKDARGQTVSAADLTYDTSQVDLTQAGTYPVNVSYTDAAGNVVTSTFQVTVTKSPIAIQTVAQVNLRLGKTFDPTTAVQSATGSDGQALAKTALTYDLSQVDLTKAGSYTMWVSYQDQYQNTVRQAVKVTVSALSLVVTPTASIQQGMTLDLASLIKSATDGLGQPVKASQLTYKTTGDPTTPGTYQLTITNRDQFGNQVTQTVTVTVLAATTPVTPTDPTDPVEPATPTEPSAPTTDTPADPGTKPTTTPTSVTKPTKPTKRPGKPTKVITKAGDKTNTPVTTVTIATKPTDTVKTASLTGTTDSATAMTALVSTPDQLQSLQASTKSAKATSATQLPQTNETQPKRATTLWVAITAGLALFGLARKRRD</sequence>
<reference evidence="8" key="3">
    <citation type="submission" date="2024-09" db="EMBL/GenBank/DDBJ databases">
        <authorList>
            <person name="Sun Q."/>
            <person name="Mori K."/>
        </authorList>
    </citation>
    <scope>NUCLEOTIDE SEQUENCE</scope>
    <source>
        <strain evidence="8">CCM 8933</strain>
    </source>
</reference>
<evidence type="ECO:0000256" key="1">
    <source>
        <dbReference type="ARBA" id="ARBA00022512"/>
    </source>
</evidence>
<feature type="compositionally biased region" description="Low complexity" evidence="5">
    <location>
        <begin position="1149"/>
        <end position="1195"/>
    </location>
</feature>
<evidence type="ECO:0000256" key="3">
    <source>
        <dbReference type="ARBA" id="ARBA00022729"/>
    </source>
</evidence>
<dbReference type="EMBL" id="JBHSSC010000004">
    <property type="protein sequence ID" value="MFC6179837.1"/>
    <property type="molecule type" value="Genomic_DNA"/>
</dbReference>
<dbReference type="InterPro" id="IPR022038">
    <property type="entry name" value="Ig-like_bact"/>
</dbReference>
<dbReference type="InterPro" id="IPR032675">
    <property type="entry name" value="LRR_dom_sf"/>
</dbReference>
<accession>A0ABW1RXD7</accession>
<evidence type="ECO:0000256" key="5">
    <source>
        <dbReference type="SAM" id="MobiDB-lite"/>
    </source>
</evidence>
<dbReference type="EMBL" id="JBHSSC010000004">
    <property type="protein sequence ID" value="MFC6179901.1"/>
    <property type="molecule type" value="Genomic_DNA"/>
</dbReference>
<evidence type="ECO:0000313" key="9">
    <source>
        <dbReference type="EMBL" id="MFC6179901.1"/>
    </source>
</evidence>
<feature type="compositionally biased region" description="Low complexity" evidence="5">
    <location>
        <begin position="177"/>
        <end position="197"/>
    </location>
</feature>
<keyword evidence="10" id="KW-1185">Reference proteome</keyword>
<dbReference type="NCBIfam" id="TIGR03715">
    <property type="entry name" value="KxYKxGKxW"/>
    <property type="match status" value="1"/>
</dbReference>
<dbReference type="Proteomes" id="UP001596282">
    <property type="component" value="Unassembled WGS sequence"/>
</dbReference>
<keyword evidence="4" id="KW-0572">Peptidoglycan-anchor</keyword>
<dbReference type="NCBIfam" id="TIGR02167">
    <property type="entry name" value="Liste_lipo_26"/>
    <property type="match status" value="2"/>
</dbReference>
<dbReference type="PANTHER" id="PTHR24273">
    <property type="entry name" value="FI04643P-RELATED"/>
    <property type="match status" value="1"/>
</dbReference>
<dbReference type="Gene3D" id="3.80.10.10">
    <property type="entry name" value="Ribonuclease Inhibitor"/>
    <property type="match status" value="1"/>
</dbReference>
<dbReference type="Pfam" id="PF19258">
    <property type="entry name" value="KxYKxGKxW_sig"/>
    <property type="match status" value="1"/>
</dbReference>
<dbReference type="Pfam" id="PF07523">
    <property type="entry name" value="Big_3"/>
    <property type="match status" value="2"/>
</dbReference>
<keyword evidence="6" id="KW-0472">Membrane</keyword>
<evidence type="ECO:0000256" key="4">
    <source>
        <dbReference type="ARBA" id="ARBA00023088"/>
    </source>
</evidence>
<dbReference type="RefSeq" id="WP_171001488.1">
    <property type="nucleotide sequence ID" value="NZ_BJDJ01000018.1"/>
</dbReference>
<dbReference type="Gene3D" id="2.60.40.10">
    <property type="entry name" value="Immunoglobulins"/>
    <property type="match status" value="5"/>
</dbReference>
<comment type="caution">
    <text evidence="8">The sequence shown here is derived from an EMBL/GenBank/DDBJ whole genome shotgun (WGS) entry which is preliminary data.</text>
</comment>
<feature type="domain" description="Gram-positive cocci surface proteins LPxTG" evidence="7">
    <location>
        <begin position="1275"/>
        <end position="1308"/>
    </location>
</feature>
<evidence type="ECO:0000256" key="6">
    <source>
        <dbReference type="SAM" id="Phobius"/>
    </source>
</evidence>
<feature type="region of interest" description="Disordered" evidence="5">
    <location>
        <begin position="1149"/>
        <end position="1214"/>
    </location>
</feature>
<dbReference type="PANTHER" id="PTHR24273:SF32">
    <property type="entry name" value="HYALIN"/>
    <property type="match status" value="1"/>
</dbReference>
<dbReference type="InterPro" id="IPR022263">
    <property type="entry name" value="KxYKxGKxW"/>
</dbReference>